<gene>
    <name evidence="1" type="ORF">BDN72DRAFT_959539</name>
</gene>
<evidence type="ECO:0000313" key="1">
    <source>
        <dbReference type="EMBL" id="TFK69465.1"/>
    </source>
</evidence>
<dbReference type="Proteomes" id="UP000308600">
    <property type="component" value="Unassembled WGS sequence"/>
</dbReference>
<name>A0ACD3AUP6_9AGAR</name>
<dbReference type="EMBL" id="ML208330">
    <property type="protein sequence ID" value="TFK69465.1"/>
    <property type="molecule type" value="Genomic_DNA"/>
</dbReference>
<organism evidence="1 2">
    <name type="scientific">Pluteus cervinus</name>
    <dbReference type="NCBI Taxonomy" id="181527"/>
    <lineage>
        <taxon>Eukaryota</taxon>
        <taxon>Fungi</taxon>
        <taxon>Dikarya</taxon>
        <taxon>Basidiomycota</taxon>
        <taxon>Agaricomycotina</taxon>
        <taxon>Agaricomycetes</taxon>
        <taxon>Agaricomycetidae</taxon>
        <taxon>Agaricales</taxon>
        <taxon>Pluteineae</taxon>
        <taxon>Pluteaceae</taxon>
        <taxon>Pluteus</taxon>
    </lineage>
</organism>
<protein>
    <submittedName>
        <fullName evidence="1">Uncharacterized protein</fullName>
    </submittedName>
</protein>
<sequence>MSVELVPHLPTELQDHICELAARESLQTAGRLIQVSISVSHRVGPILYEIVIIQHKGLNKGGTYYPPHIEHRSSILDFFQQHGRHIRYLLIDLLASISLIALFLQLCPSLKNLIAPTFQFSTDMIQTIERHLPDLRRLSGKFKYCLAAFDPWKGPFRHLTHLDMKFNPPGAQPSERTLVPSERQGKQNGFGLVEELPKASSVVVGFRDT</sequence>
<accession>A0ACD3AUP6</accession>
<evidence type="ECO:0000313" key="2">
    <source>
        <dbReference type="Proteomes" id="UP000308600"/>
    </source>
</evidence>
<reference evidence="1 2" key="1">
    <citation type="journal article" date="2019" name="Nat. Ecol. Evol.">
        <title>Megaphylogeny resolves global patterns of mushroom evolution.</title>
        <authorList>
            <person name="Varga T."/>
            <person name="Krizsan K."/>
            <person name="Foldi C."/>
            <person name="Dima B."/>
            <person name="Sanchez-Garcia M."/>
            <person name="Sanchez-Ramirez S."/>
            <person name="Szollosi G.J."/>
            <person name="Szarkandi J.G."/>
            <person name="Papp V."/>
            <person name="Albert L."/>
            <person name="Andreopoulos W."/>
            <person name="Angelini C."/>
            <person name="Antonin V."/>
            <person name="Barry K.W."/>
            <person name="Bougher N.L."/>
            <person name="Buchanan P."/>
            <person name="Buyck B."/>
            <person name="Bense V."/>
            <person name="Catcheside P."/>
            <person name="Chovatia M."/>
            <person name="Cooper J."/>
            <person name="Damon W."/>
            <person name="Desjardin D."/>
            <person name="Finy P."/>
            <person name="Geml J."/>
            <person name="Haridas S."/>
            <person name="Hughes K."/>
            <person name="Justo A."/>
            <person name="Karasinski D."/>
            <person name="Kautmanova I."/>
            <person name="Kiss B."/>
            <person name="Kocsube S."/>
            <person name="Kotiranta H."/>
            <person name="LaButti K.M."/>
            <person name="Lechner B.E."/>
            <person name="Liimatainen K."/>
            <person name="Lipzen A."/>
            <person name="Lukacs Z."/>
            <person name="Mihaltcheva S."/>
            <person name="Morgado L.N."/>
            <person name="Niskanen T."/>
            <person name="Noordeloos M.E."/>
            <person name="Ohm R.A."/>
            <person name="Ortiz-Santana B."/>
            <person name="Ovrebo C."/>
            <person name="Racz N."/>
            <person name="Riley R."/>
            <person name="Savchenko A."/>
            <person name="Shiryaev A."/>
            <person name="Soop K."/>
            <person name="Spirin V."/>
            <person name="Szebenyi C."/>
            <person name="Tomsovsky M."/>
            <person name="Tulloss R.E."/>
            <person name="Uehling J."/>
            <person name="Grigoriev I.V."/>
            <person name="Vagvolgyi C."/>
            <person name="Papp T."/>
            <person name="Martin F.M."/>
            <person name="Miettinen O."/>
            <person name="Hibbett D.S."/>
            <person name="Nagy L.G."/>
        </authorList>
    </citation>
    <scope>NUCLEOTIDE SEQUENCE [LARGE SCALE GENOMIC DNA]</scope>
    <source>
        <strain evidence="1 2">NL-1719</strain>
    </source>
</reference>
<keyword evidence="2" id="KW-1185">Reference proteome</keyword>
<proteinExistence type="predicted"/>